<proteinExistence type="predicted"/>
<gene>
    <name evidence="2" type="ORF">CSSPJE1EN1_LOCUS26205</name>
</gene>
<reference evidence="2" key="1">
    <citation type="submission" date="2024-02" db="EMBL/GenBank/DDBJ databases">
        <authorList>
            <consortium name="ELIXIR-Norway"/>
            <consortium name="Elixir Norway"/>
        </authorList>
    </citation>
    <scope>NUCLEOTIDE SEQUENCE</scope>
</reference>
<dbReference type="Pfam" id="PF07714">
    <property type="entry name" value="PK_Tyr_Ser-Thr"/>
    <property type="match status" value="1"/>
</dbReference>
<dbReference type="PANTHER" id="PTHR48006:SF34">
    <property type="entry name" value="OS08G0203700 PROTEIN"/>
    <property type="match status" value="1"/>
</dbReference>
<dbReference type="Gene3D" id="1.10.510.10">
    <property type="entry name" value="Transferase(Phosphotransferase) domain 1"/>
    <property type="match status" value="1"/>
</dbReference>
<protein>
    <recommendedName>
        <fullName evidence="1">Serine-threonine/tyrosine-protein kinase catalytic domain-containing protein</fullName>
    </recommendedName>
</protein>
<keyword evidence="3" id="KW-1185">Reference proteome</keyword>
<feature type="non-terminal residue" evidence="2">
    <location>
        <position position="109"/>
    </location>
</feature>
<dbReference type="SUPFAM" id="SSF56112">
    <property type="entry name" value="Protein kinase-like (PK-like)"/>
    <property type="match status" value="1"/>
</dbReference>
<organism evidence="2 3">
    <name type="scientific">Sphagnum jensenii</name>
    <dbReference type="NCBI Taxonomy" id="128206"/>
    <lineage>
        <taxon>Eukaryota</taxon>
        <taxon>Viridiplantae</taxon>
        <taxon>Streptophyta</taxon>
        <taxon>Embryophyta</taxon>
        <taxon>Bryophyta</taxon>
        <taxon>Sphagnophytina</taxon>
        <taxon>Sphagnopsida</taxon>
        <taxon>Sphagnales</taxon>
        <taxon>Sphagnaceae</taxon>
        <taxon>Sphagnum</taxon>
    </lineage>
</organism>
<dbReference type="EMBL" id="CAXAQS010000250">
    <property type="protein sequence ID" value="CAK9250827.1"/>
    <property type="molecule type" value="Genomic_DNA"/>
</dbReference>
<dbReference type="Proteomes" id="UP001497444">
    <property type="component" value="Unassembled WGS sequence"/>
</dbReference>
<evidence type="ECO:0000313" key="3">
    <source>
        <dbReference type="Proteomes" id="UP001497444"/>
    </source>
</evidence>
<comment type="caution">
    <text evidence="2">The sequence shown here is derived from an EMBL/GenBank/DDBJ whole genome shotgun (WGS) entry which is preliminary data.</text>
</comment>
<name>A0ABP0VBC2_9BRYO</name>
<feature type="domain" description="Serine-threonine/tyrosine-protein kinase catalytic" evidence="1">
    <location>
        <begin position="6"/>
        <end position="86"/>
    </location>
</feature>
<dbReference type="InterPro" id="IPR011009">
    <property type="entry name" value="Kinase-like_dom_sf"/>
</dbReference>
<accession>A0ABP0VBC2</accession>
<evidence type="ECO:0000259" key="1">
    <source>
        <dbReference type="Pfam" id="PF07714"/>
    </source>
</evidence>
<dbReference type="InterPro" id="IPR001245">
    <property type="entry name" value="Ser-Thr/Tyr_kinase_cat_dom"/>
</dbReference>
<feature type="non-terminal residue" evidence="2">
    <location>
        <position position="1"/>
    </location>
</feature>
<evidence type="ECO:0000313" key="2">
    <source>
        <dbReference type="EMBL" id="CAK9250827.1"/>
    </source>
</evidence>
<sequence length="109" mass="12347">YATLGQLTPKADVYTFGILLLEIVSGRKNIDSTLAPNQIYLIKWVVEETLDIINSENEVRRVINVALLCVQIEPTIRPLMSHVLAMLQGEMDIDHPKRDLAFNLKNSED</sequence>
<dbReference type="InterPro" id="IPR051824">
    <property type="entry name" value="LRR_Rcpt-Like_S/T_Kinase"/>
</dbReference>
<dbReference type="PANTHER" id="PTHR48006">
    <property type="entry name" value="LEUCINE-RICH REPEAT-CONTAINING PROTEIN DDB_G0281931-RELATED"/>
    <property type="match status" value="1"/>
</dbReference>